<dbReference type="InterPro" id="IPR045296">
    <property type="entry name" value="Complex1_LYR_ETFRF1_LYRM5"/>
</dbReference>
<feature type="compositionally biased region" description="Basic and acidic residues" evidence="6">
    <location>
        <begin position="34"/>
        <end position="48"/>
    </location>
</feature>
<protein>
    <recommendedName>
        <fullName evidence="7">TAFII55 protein conserved region domain-containing protein</fullName>
    </recommendedName>
</protein>
<dbReference type="InterPro" id="IPR006751">
    <property type="entry name" value="TAFII55_prot_cons_reg"/>
</dbReference>
<evidence type="ECO:0000259" key="7">
    <source>
        <dbReference type="SMART" id="SM01370"/>
    </source>
</evidence>
<evidence type="ECO:0000256" key="1">
    <source>
        <dbReference type="ARBA" id="ARBA00004123"/>
    </source>
</evidence>
<feature type="compositionally biased region" description="Basic and acidic residues" evidence="6">
    <location>
        <begin position="211"/>
        <end position="220"/>
    </location>
</feature>
<keyword evidence="4" id="KW-0804">Transcription</keyword>
<name>A0A8H7UP65_MORIS</name>
<feature type="domain" description="TAFII55 protein conserved region" evidence="7">
    <location>
        <begin position="58"/>
        <end position="208"/>
    </location>
</feature>
<evidence type="ECO:0000256" key="4">
    <source>
        <dbReference type="ARBA" id="ARBA00023163"/>
    </source>
</evidence>
<dbReference type="EMBL" id="JAEPQZ010000001">
    <property type="protein sequence ID" value="KAG2185964.1"/>
    <property type="molecule type" value="Genomic_DNA"/>
</dbReference>
<evidence type="ECO:0000313" key="9">
    <source>
        <dbReference type="Proteomes" id="UP000654370"/>
    </source>
</evidence>
<dbReference type="PANTHER" id="PTHR12228">
    <property type="entry name" value="TRANSCRIPTION INITIATION FACTOR TFIID 55 KD SUBUNIT-RELATED"/>
    <property type="match status" value="1"/>
</dbReference>
<dbReference type="GO" id="GO:0016251">
    <property type="term" value="F:RNA polymerase II general transcription initiation factor activity"/>
    <property type="evidence" value="ECO:0007669"/>
    <property type="project" value="TreeGrafter"/>
</dbReference>
<dbReference type="GO" id="GO:0051123">
    <property type="term" value="P:RNA polymerase II preinitiation complex assembly"/>
    <property type="evidence" value="ECO:0007669"/>
    <property type="project" value="TreeGrafter"/>
</dbReference>
<comment type="similarity">
    <text evidence="2">Belongs to the TAF7 family.</text>
</comment>
<feature type="compositionally biased region" description="Acidic residues" evidence="6">
    <location>
        <begin position="255"/>
        <end position="283"/>
    </location>
</feature>
<evidence type="ECO:0000256" key="2">
    <source>
        <dbReference type="ARBA" id="ARBA00009368"/>
    </source>
</evidence>
<dbReference type="AlphaFoldDB" id="A0A8H7UP65"/>
<dbReference type="OrthoDB" id="153872at2759"/>
<feature type="compositionally biased region" description="Basic and acidic residues" evidence="6">
    <location>
        <begin position="284"/>
        <end position="293"/>
    </location>
</feature>
<dbReference type="Pfam" id="PF05347">
    <property type="entry name" value="Complex1_LYR"/>
    <property type="match status" value="1"/>
</dbReference>
<organism evidence="8 9">
    <name type="scientific">Mortierella isabellina</name>
    <name type="common">Filamentous fungus</name>
    <name type="synonym">Umbelopsis isabellina</name>
    <dbReference type="NCBI Taxonomy" id="91625"/>
    <lineage>
        <taxon>Eukaryota</taxon>
        <taxon>Fungi</taxon>
        <taxon>Fungi incertae sedis</taxon>
        <taxon>Mucoromycota</taxon>
        <taxon>Mucoromycotina</taxon>
        <taxon>Umbelopsidomycetes</taxon>
        <taxon>Umbelopsidales</taxon>
        <taxon>Umbelopsidaceae</taxon>
        <taxon>Umbelopsis</taxon>
    </lineage>
</organism>
<keyword evidence="5" id="KW-0539">Nucleus</keyword>
<dbReference type="CDD" id="cd20265">
    <property type="entry name" value="Complex1_LYR_ETFRF1_LYRM5"/>
    <property type="match status" value="1"/>
</dbReference>
<sequence>MSDSPASEKRQRKPRQASSLRSASDKKLKIKLTAGKEAHREHRDHSGSEDELEPDVAIEEQFILRLPPGEACEKLRDMVRRRDVTDDVKFIFKDPRHGNFYINGQKFDTKLVDLPTIIESQKTLDQKQLYKIGDISQMLLVEPHSQDEPNALNNVRRNAEFYLYPDGITPPLKHVRKRRFRKRLSKRTIEVVEKEVERLLEVDATAEDVRYEMNDNRDMGQDSDAGTQDIDVEDTDEGSESDEDLAAAIDRGLEELEEEDDDDEDDSDDEDDDDDDEDDDEDDEKGKHSEIAQKRQEILEIKAAIQRKNVDLNSATNAILKQRFETVLENLKKQLALKEAHFPNNVIFCHSMRFRPPIAVMPFANPQLRSEVIALYKQLVYLGREYPMGYTNFFRPKLKAAFMKKSELQDEEEIRKSIALGNYIIKELEAMYYLKKYRTLRARYTVPEQEAYNSLQKKLEAEGI</sequence>
<gene>
    <name evidence="8" type="ORF">INT43_002402</name>
</gene>
<evidence type="ECO:0000256" key="6">
    <source>
        <dbReference type="SAM" id="MobiDB-lite"/>
    </source>
</evidence>
<comment type="subcellular location">
    <subcellularLocation>
        <location evidence="1">Nucleus</location>
    </subcellularLocation>
</comment>
<feature type="region of interest" description="Disordered" evidence="6">
    <location>
        <begin position="211"/>
        <end position="293"/>
    </location>
</feature>
<evidence type="ECO:0000256" key="3">
    <source>
        <dbReference type="ARBA" id="ARBA00023015"/>
    </source>
</evidence>
<keyword evidence="3" id="KW-0805">Transcription regulation</keyword>
<evidence type="ECO:0000256" key="5">
    <source>
        <dbReference type="ARBA" id="ARBA00023242"/>
    </source>
</evidence>
<dbReference type="InterPro" id="IPR037817">
    <property type="entry name" value="TAF7"/>
</dbReference>
<keyword evidence="9" id="KW-1185">Reference proteome</keyword>
<dbReference type="SMART" id="SM01370">
    <property type="entry name" value="TAFII55_N"/>
    <property type="match status" value="1"/>
</dbReference>
<proteinExistence type="inferred from homology"/>
<comment type="caution">
    <text evidence="8">The sequence shown here is derived from an EMBL/GenBank/DDBJ whole genome shotgun (WGS) entry which is preliminary data.</text>
</comment>
<feature type="compositionally biased region" description="Acidic residues" evidence="6">
    <location>
        <begin position="230"/>
        <end position="245"/>
    </location>
</feature>
<dbReference type="GO" id="GO:0090324">
    <property type="term" value="P:negative regulation of oxidative phosphorylation"/>
    <property type="evidence" value="ECO:0007669"/>
    <property type="project" value="InterPro"/>
</dbReference>
<evidence type="ECO:0000313" key="8">
    <source>
        <dbReference type="EMBL" id="KAG2185964.1"/>
    </source>
</evidence>
<dbReference type="GO" id="GO:0005669">
    <property type="term" value="C:transcription factor TFIID complex"/>
    <property type="evidence" value="ECO:0007669"/>
    <property type="project" value="InterPro"/>
</dbReference>
<dbReference type="CDD" id="cd08047">
    <property type="entry name" value="TAF7"/>
    <property type="match status" value="1"/>
</dbReference>
<dbReference type="Proteomes" id="UP000654370">
    <property type="component" value="Unassembled WGS sequence"/>
</dbReference>
<dbReference type="PANTHER" id="PTHR12228:SF0">
    <property type="entry name" value="TATA-BOX BINDING PROTEIN ASSOCIATED FACTOR 7"/>
    <property type="match status" value="1"/>
</dbReference>
<dbReference type="Pfam" id="PF04658">
    <property type="entry name" value="TAFII55_N"/>
    <property type="match status" value="1"/>
</dbReference>
<reference evidence="8" key="1">
    <citation type="submission" date="2020-12" db="EMBL/GenBank/DDBJ databases">
        <title>Metabolic potential, ecology and presence of endohyphal bacteria is reflected in genomic diversity of Mucoromycotina.</title>
        <authorList>
            <person name="Muszewska A."/>
            <person name="Okrasinska A."/>
            <person name="Steczkiewicz K."/>
            <person name="Drgas O."/>
            <person name="Orlowska M."/>
            <person name="Perlinska-Lenart U."/>
            <person name="Aleksandrzak-Piekarczyk T."/>
            <person name="Szatraj K."/>
            <person name="Zielenkiewicz U."/>
            <person name="Pilsyk S."/>
            <person name="Malc E."/>
            <person name="Mieczkowski P."/>
            <person name="Kruszewska J.S."/>
            <person name="Biernat P."/>
            <person name="Pawlowska J."/>
        </authorList>
    </citation>
    <scope>NUCLEOTIDE SEQUENCE</scope>
    <source>
        <strain evidence="8">WA0000067209</strain>
    </source>
</reference>
<feature type="region of interest" description="Disordered" evidence="6">
    <location>
        <begin position="1"/>
        <end position="54"/>
    </location>
</feature>
<dbReference type="InterPro" id="IPR008011">
    <property type="entry name" value="Complex1_LYR_dom"/>
</dbReference>
<accession>A0A8H7UP65</accession>